<proteinExistence type="predicted"/>
<name>A0A1M4YF07_9BACT</name>
<dbReference type="Proteomes" id="UP000184041">
    <property type="component" value="Unassembled WGS sequence"/>
</dbReference>
<gene>
    <name evidence="1" type="ORF">SAMN05443144_10544</name>
</gene>
<sequence length="247" mass="29779">MIFCVIGYSRSGTTYLSNLIYNNIECRQFNEPHLLWKNIDRFNIYDQVKPVRNDKLKNFVTRKLGHHNKIIIEKSPPNLFRPELVKYVLPEAKILFIERNEQACLQSNLKATRKNNGFIPSKFLYKSQPDKYNLEQKQYPRNTLLLHEQIHPTQVFNFTKYSFLKFNHWRKGHYPFGPKLCGYDKIMRERGPEYYHTKCIDLIKKYKKTYTELFDDIYYIELEKLVENSNNYIDDMLGFIKKYSTET</sequence>
<dbReference type="SUPFAM" id="SSF52540">
    <property type="entry name" value="P-loop containing nucleoside triphosphate hydrolases"/>
    <property type="match status" value="1"/>
</dbReference>
<dbReference type="InterPro" id="IPR027417">
    <property type="entry name" value="P-loop_NTPase"/>
</dbReference>
<dbReference type="Pfam" id="PF13469">
    <property type="entry name" value="Sulfotransfer_3"/>
    <property type="match status" value="1"/>
</dbReference>
<accession>A0A1M4YF07</accession>
<evidence type="ECO:0000313" key="2">
    <source>
        <dbReference type="Proteomes" id="UP000184041"/>
    </source>
</evidence>
<dbReference type="Gene3D" id="3.40.50.300">
    <property type="entry name" value="P-loop containing nucleotide triphosphate hydrolases"/>
    <property type="match status" value="1"/>
</dbReference>
<protein>
    <submittedName>
        <fullName evidence="1">Sulfotransferase family protein</fullName>
    </submittedName>
</protein>
<organism evidence="1 2">
    <name type="scientific">Fodinibius roseus</name>
    <dbReference type="NCBI Taxonomy" id="1194090"/>
    <lineage>
        <taxon>Bacteria</taxon>
        <taxon>Pseudomonadati</taxon>
        <taxon>Balneolota</taxon>
        <taxon>Balneolia</taxon>
        <taxon>Balneolales</taxon>
        <taxon>Balneolaceae</taxon>
        <taxon>Fodinibius</taxon>
    </lineage>
</organism>
<keyword evidence="2" id="KW-1185">Reference proteome</keyword>
<dbReference type="AlphaFoldDB" id="A0A1M4YF07"/>
<dbReference type="STRING" id="1194090.SAMN05443144_10544"/>
<dbReference type="GO" id="GO:0016740">
    <property type="term" value="F:transferase activity"/>
    <property type="evidence" value="ECO:0007669"/>
    <property type="project" value="UniProtKB-KW"/>
</dbReference>
<dbReference type="EMBL" id="FQUS01000005">
    <property type="protein sequence ID" value="SHF04193.1"/>
    <property type="molecule type" value="Genomic_DNA"/>
</dbReference>
<keyword evidence="1" id="KW-0808">Transferase</keyword>
<evidence type="ECO:0000313" key="1">
    <source>
        <dbReference type="EMBL" id="SHF04193.1"/>
    </source>
</evidence>
<reference evidence="1 2" key="1">
    <citation type="submission" date="2016-11" db="EMBL/GenBank/DDBJ databases">
        <authorList>
            <person name="Jaros S."/>
            <person name="Januszkiewicz K."/>
            <person name="Wedrychowicz H."/>
        </authorList>
    </citation>
    <scope>NUCLEOTIDE SEQUENCE [LARGE SCALE GENOMIC DNA]</scope>
    <source>
        <strain evidence="1 2">DSM 21986</strain>
    </source>
</reference>